<feature type="region of interest" description="Disordered" evidence="1">
    <location>
        <begin position="332"/>
        <end position="430"/>
    </location>
</feature>
<accession>A0A6I4WEJ0</accession>
<dbReference type="Proteomes" id="UP000431901">
    <property type="component" value="Unassembled WGS sequence"/>
</dbReference>
<keyword evidence="2" id="KW-0812">Transmembrane</keyword>
<name>A0A6I4WEJ0_9ACTN</name>
<feature type="transmembrane region" description="Helical" evidence="2">
    <location>
        <begin position="84"/>
        <end position="102"/>
    </location>
</feature>
<feature type="transmembrane region" description="Helical" evidence="2">
    <location>
        <begin position="256"/>
        <end position="278"/>
    </location>
</feature>
<protein>
    <recommendedName>
        <fullName evidence="5">TrbL/VirB6 plasmid conjugal transfer protein</fullName>
    </recommendedName>
</protein>
<feature type="compositionally biased region" description="Low complexity" evidence="1">
    <location>
        <begin position="348"/>
        <end position="390"/>
    </location>
</feature>
<feature type="transmembrane region" description="Helical" evidence="2">
    <location>
        <begin position="197"/>
        <end position="220"/>
    </location>
</feature>
<keyword evidence="2" id="KW-1133">Transmembrane helix</keyword>
<dbReference type="Pfam" id="PF19590">
    <property type="entry name" value="TrbL_3"/>
    <property type="match status" value="1"/>
</dbReference>
<comment type="caution">
    <text evidence="3">The sequence shown here is derived from an EMBL/GenBank/DDBJ whole genome shotgun (WGS) entry which is preliminary data.</text>
</comment>
<evidence type="ECO:0000256" key="1">
    <source>
        <dbReference type="SAM" id="MobiDB-lite"/>
    </source>
</evidence>
<evidence type="ECO:0008006" key="5">
    <source>
        <dbReference type="Google" id="ProtNLM"/>
    </source>
</evidence>
<sequence length="430" mass="43800">MPCSPLTDPQCVEPVDHGSHPFGPPLPDLAGEIGGNALDSAAKAMQEAVGWFVSHTATWWLRTPSPDLEKESAIEFLQNVTRPLTIAVAIASLLFVAGKMALVRKSAPLVDAGTGLAVLVVVTVIGTTLPNILLCWGDAWTDWVLKAAADDGFSSRMTKLVALPAGAPAAFVLVMSLIALFVGIIQAILLLFRHGALIVLVGMLPLAAAGMATSATRPWLRRGGGWTLALVFYKPIAAGVYATAFILIGHGTGMRAILLGHTMMLISLFAFPVLLQLFSWITPGQDGGGGGGRVFSAVIGGATAVGALRSYGLGGTASSGSAAGHADYLNQQLGDRRGDPAPSGSDEPGNGPANDAPPGTVGDTASQPDGGPPSDGAPPAAGEEPIGPTAFRAWNRSRKQGRTMIRWIGNPTGNDDGAPTGAGEGGGGGG</sequence>
<dbReference type="OrthoDB" id="3694109at2"/>
<evidence type="ECO:0000256" key="2">
    <source>
        <dbReference type="SAM" id="Phobius"/>
    </source>
</evidence>
<evidence type="ECO:0000313" key="3">
    <source>
        <dbReference type="EMBL" id="MXQ64942.1"/>
    </source>
</evidence>
<proteinExistence type="predicted"/>
<keyword evidence="4" id="KW-1185">Reference proteome</keyword>
<feature type="transmembrane region" description="Helical" evidence="2">
    <location>
        <begin position="114"/>
        <end position="134"/>
    </location>
</feature>
<reference evidence="3 4" key="1">
    <citation type="submission" date="2019-12" db="EMBL/GenBank/DDBJ databases">
        <title>Nocardia macrotermitis sp. nov. and Nocardia aurantia sp. nov., isolated from the gut of the fungus growing-termite Macrotermes natalensis.</title>
        <authorList>
            <person name="Christine B."/>
            <person name="Rene B."/>
        </authorList>
    </citation>
    <scope>NUCLEOTIDE SEQUENCE [LARGE SCALE GENOMIC DNA]</scope>
    <source>
        <strain evidence="3 4">DSM 102126</strain>
    </source>
</reference>
<gene>
    <name evidence="3" type="ORF">GQ466_12925</name>
</gene>
<evidence type="ECO:0000313" key="4">
    <source>
        <dbReference type="Proteomes" id="UP000431901"/>
    </source>
</evidence>
<feature type="transmembrane region" description="Helical" evidence="2">
    <location>
        <begin position="226"/>
        <end position="249"/>
    </location>
</feature>
<dbReference type="RefSeq" id="WP_161103099.1">
    <property type="nucleotide sequence ID" value="NZ_JBHLYI010000001.1"/>
</dbReference>
<dbReference type="EMBL" id="WUTW01000002">
    <property type="protein sequence ID" value="MXQ64942.1"/>
    <property type="molecule type" value="Genomic_DNA"/>
</dbReference>
<feature type="transmembrane region" description="Helical" evidence="2">
    <location>
        <begin position="290"/>
        <end position="308"/>
    </location>
</feature>
<dbReference type="InterPro" id="IPR045782">
    <property type="entry name" value="TrbL_3"/>
</dbReference>
<keyword evidence="2" id="KW-0472">Membrane</keyword>
<feature type="transmembrane region" description="Helical" evidence="2">
    <location>
        <begin position="169"/>
        <end position="192"/>
    </location>
</feature>
<organism evidence="3 4">
    <name type="scientific">Actinomadura rayongensis</name>
    <dbReference type="NCBI Taxonomy" id="1429076"/>
    <lineage>
        <taxon>Bacteria</taxon>
        <taxon>Bacillati</taxon>
        <taxon>Actinomycetota</taxon>
        <taxon>Actinomycetes</taxon>
        <taxon>Streptosporangiales</taxon>
        <taxon>Thermomonosporaceae</taxon>
        <taxon>Actinomadura</taxon>
    </lineage>
</organism>
<dbReference type="AlphaFoldDB" id="A0A6I4WEJ0"/>
<feature type="region of interest" description="Disordered" evidence="1">
    <location>
        <begin position="1"/>
        <end position="26"/>
    </location>
</feature>
<feature type="compositionally biased region" description="Gly residues" evidence="1">
    <location>
        <begin position="420"/>
        <end position="430"/>
    </location>
</feature>